<name>A0A834Y2F6_APHGI</name>
<dbReference type="PANTHER" id="PTHR11679">
    <property type="entry name" value="VESICLE PROTEIN SORTING-ASSOCIATED"/>
    <property type="match status" value="1"/>
</dbReference>
<dbReference type="Proteomes" id="UP000639338">
    <property type="component" value="Unassembled WGS sequence"/>
</dbReference>
<gene>
    <name evidence="2" type="ORF">HCN44_009451</name>
</gene>
<dbReference type="EMBL" id="JACMRX010000001">
    <property type="protein sequence ID" value="KAF7998053.1"/>
    <property type="molecule type" value="Genomic_DNA"/>
</dbReference>
<dbReference type="SUPFAM" id="SSF56815">
    <property type="entry name" value="Sec1/munc18-like (SM) proteins"/>
    <property type="match status" value="1"/>
</dbReference>
<dbReference type="AlphaFoldDB" id="A0A834Y2F6"/>
<dbReference type="InterPro" id="IPR027482">
    <property type="entry name" value="Sec1-like_dom2"/>
</dbReference>
<protein>
    <recommendedName>
        <fullName evidence="4">Sec1 family domain-containing protein 2</fullName>
    </recommendedName>
</protein>
<dbReference type="InterPro" id="IPR001619">
    <property type="entry name" value="Sec1-like"/>
</dbReference>
<evidence type="ECO:0008006" key="4">
    <source>
        <dbReference type="Google" id="ProtNLM"/>
    </source>
</evidence>
<reference evidence="2 3" key="1">
    <citation type="submission" date="2020-08" db="EMBL/GenBank/DDBJ databases">
        <title>Aphidius gifuensis genome sequencing and assembly.</title>
        <authorList>
            <person name="Du Z."/>
        </authorList>
    </citation>
    <scope>NUCLEOTIDE SEQUENCE [LARGE SCALE GENOMIC DNA]</scope>
    <source>
        <strain evidence="2">YNYX2018</strain>
        <tissue evidence="2">Adults</tissue>
    </source>
</reference>
<dbReference type="Gene3D" id="3.40.50.1910">
    <property type="match status" value="1"/>
</dbReference>
<keyword evidence="3" id="KW-1185">Reference proteome</keyword>
<evidence type="ECO:0000256" key="1">
    <source>
        <dbReference type="ARBA" id="ARBA00009884"/>
    </source>
</evidence>
<dbReference type="OrthoDB" id="549905at2759"/>
<comment type="similarity">
    <text evidence="1">Belongs to the STXBP/unc-18/SEC1 family.</text>
</comment>
<evidence type="ECO:0000313" key="2">
    <source>
        <dbReference type="EMBL" id="KAF7998053.1"/>
    </source>
</evidence>
<accession>A0A834Y2F6</accession>
<comment type="caution">
    <text evidence="2">The sequence shown here is derived from an EMBL/GenBank/DDBJ whole genome shotgun (WGS) entry which is preliminary data.</text>
</comment>
<proteinExistence type="inferred from homology"/>
<dbReference type="GO" id="GO:0016192">
    <property type="term" value="P:vesicle-mediated transport"/>
    <property type="evidence" value="ECO:0007669"/>
    <property type="project" value="InterPro"/>
</dbReference>
<dbReference type="InterPro" id="IPR036045">
    <property type="entry name" value="Sec1-like_sf"/>
</dbReference>
<organism evidence="2 3">
    <name type="scientific">Aphidius gifuensis</name>
    <name type="common">Parasitoid wasp</name>
    <dbReference type="NCBI Taxonomy" id="684658"/>
    <lineage>
        <taxon>Eukaryota</taxon>
        <taxon>Metazoa</taxon>
        <taxon>Ecdysozoa</taxon>
        <taxon>Arthropoda</taxon>
        <taxon>Hexapoda</taxon>
        <taxon>Insecta</taxon>
        <taxon>Pterygota</taxon>
        <taxon>Neoptera</taxon>
        <taxon>Endopterygota</taxon>
        <taxon>Hymenoptera</taxon>
        <taxon>Apocrita</taxon>
        <taxon>Ichneumonoidea</taxon>
        <taxon>Braconidae</taxon>
        <taxon>Aphidiinae</taxon>
        <taxon>Aphidius</taxon>
    </lineage>
</organism>
<evidence type="ECO:0000313" key="3">
    <source>
        <dbReference type="Proteomes" id="UP000639338"/>
    </source>
</evidence>
<sequence>MDKKFDINEFTDACWKDVLIKINNAAVYIDHGATECLHWFNGDKAYLSLIDAGAHSVHEMALFNFQYVKVKGTKKVVFIITSPDSSFYKRTLKIIIDKNTFEDCTIVCAVHSTILKYSLNENDDDQYEMLKNDILSWMKNKSTDASVEIMFRPIFIAPITEQVFVTPPIERLMPPIDGKITDEYQSNADYFVSLFHSLFTQLNIKEDIYSIGQFSDYIADKLNNLPAAVDRKKMLIGRSGVSLIIIDRTLDLCTATKNNNECVLSRILSTLPSLPYHHNDVAVNMSPLCSDFQESPLTLTVPGCLATNDNDNFNILIKKKQKDVLLILNKWIVEILTSDIQSPQAKLSTRVTAHSLEKLVFKFRDNCNIKNLEKHSKKLQIIMAVIQSLKSDKSGKLDLLVSLEKLILQNLAVSRDSTSILSQISNIIKNRTSRGLEMEDLLVLLIYIYSISGTEIHFSTQQEQQLIASLENAIFEDIKKCNDSVSTHEVSVYQQTLLLLGVKTDTEAHELSINITKKIMNNLHLISEQRKNLHNYKDMIVKSNPQVMAECPGIVERLVNDLLDKTQPEIIDLQNKSSNLLSAGFNFMLKGRTTAHPTDNPWIIIYVLGGITPEEAKIVDQITTQSSTQIKITLAGCKLLNPIDVSDKILLSNIIL</sequence>